<evidence type="ECO:0000313" key="2">
    <source>
        <dbReference type="Proteomes" id="UP000004995"/>
    </source>
</evidence>
<reference evidence="2" key="1">
    <citation type="journal article" date="2012" name="Nat. Biotechnol.">
        <title>Reference genome sequence of the model plant Setaria.</title>
        <authorList>
            <person name="Bennetzen J.L."/>
            <person name="Schmutz J."/>
            <person name="Wang H."/>
            <person name="Percifield R."/>
            <person name="Hawkins J."/>
            <person name="Pontaroli A.C."/>
            <person name="Estep M."/>
            <person name="Feng L."/>
            <person name="Vaughn J.N."/>
            <person name="Grimwood J."/>
            <person name="Jenkins J."/>
            <person name="Barry K."/>
            <person name="Lindquist E."/>
            <person name="Hellsten U."/>
            <person name="Deshpande S."/>
            <person name="Wang X."/>
            <person name="Wu X."/>
            <person name="Mitros T."/>
            <person name="Triplett J."/>
            <person name="Yang X."/>
            <person name="Ye C.Y."/>
            <person name="Mauro-Herrera M."/>
            <person name="Wang L."/>
            <person name="Li P."/>
            <person name="Sharma M."/>
            <person name="Sharma R."/>
            <person name="Ronald P.C."/>
            <person name="Panaud O."/>
            <person name="Kellogg E.A."/>
            <person name="Brutnell T.P."/>
            <person name="Doust A.N."/>
            <person name="Tuskan G.A."/>
            <person name="Rokhsar D."/>
            <person name="Devos K.M."/>
        </authorList>
    </citation>
    <scope>NUCLEOTIDE SEQUENCE [LARGE SCALE GENOMIC DNA]</scope>
    <source>
        <strain evidence="2">cv. Yugu1</strain>
    </source>
</reference>
<sequence>MVLQKPSFDRVKLSLLLLFLQKAVNYHQQFACCNFFGQHKRPTVLLADSIGFC</sequence>
<dbReference type="Proteomes" id="UP000004995">
    <property type="component" value="Unassembled WGS sequence"/>
</dbReference>
<dbReference type="Gramene" id="KQL16285">
    <property type="protein sequence ID" value="KQL16285"/>
    <property type="gene ID" value="SETIT_025691mg"/>
</dbReference>
<keyword evidence="2" id="KW-1185">Reference proteome</keyword>
<dbReference type="AlphaFoldDB" id="K3ZGI9"/>
<evidence type="ECO:0000313" key="1">
    <source>
        <dbReference type="EnsemblPlants" id="KQL16285"/>
    </source>
</evidence>
<accession>K3ZGI9</accession>
<name>K3ZGI9_SETIT</name>
<reference evidence="1" key="2">
    <citation type="submission" date="2018-08" db="UniProtKB">
        <authorList>
            <consortium name="EnsemblPlants"/>
        </authorList>
    </citation>
    <scope>IDENTIFICATION</scope>
    <source>
        <strain evidence="1">Yugu1</strain>
    </source>
</reference>
<dbReference type="EMBL" id="AGNK02001921">
    <property type="status" value="NOT_ANNOTATED_CDS"/>
    <property type="molecule type" value="Genomic_DNA"/>
</dbReference>
<dbReference type="InParanoid" id="K3ZGI9"/>
<proteinExistence type="predicted"/>
<dbReference type="EnsemblPlants" id="KQL16285">
    <property type="protein sequence ID" value="KQL16285"/>
    <property type="gene ID" value="SETIT_025691mg"/>
</dbReference>
<protein>
    <submittedName>
        <fullName evidence="1">Uncharacterized protein</fullName>
    </submittedName>
</protein>
<dbReference type="HOGENOM" id="CLU_3072269_0_0_1"/>
<organism evidence="1 2">
    <name type="scientific">Setaria italica</name>
    <name type="common">Foxtail millet</name>
    <name type="synonym">Panicum italicum</name>
    <dbReference type="NCBI Taxonomy" id="4555"/>
    <lineage>
        <taxon>Eukaryota</taxon>
        <taxon>Viridiplantae</taxon>
        <taxon>Streptophyta</taxon>
        <taxon>Embryophyta</taxon>
        <taxon>Tracheophyta</taxon>
        <taxon>Spermatophyta</taxon>
        <taxon>Magnoliopsida</taxon>
        <taxon>Liliopsida</taxon>
        <taxon>Poales</taxon>
        <taxon>Poaceae</taxon>
        <taxon>PACMAD clade</taxon>
        <taxon>Panicoideae</taxon>
        <taxon>Panicodae</taxon>
        <taxon>Paniceae</taxon>
        <taxon>Cenchrinae</taxon>
        <taxon>Setaria</taxon>
    </lineage>
</organism>